<dbReference type="SUPFAM" id="SSF51621">
    <property type="entry name" value="Phosphoenolpyruvate/pyruvate domain"/>
    <property type="match status" value="1"/>
</dbReference>
<keyword evidence="2" id="KW-0479">Metal-binding</keyword>
<evidence type="ECO:0000256" key="3">
    <source>
        <dbReference type="ARBA" id="ARBA00023239"/>
    </source>
</evidence>
<evidence type="ECO:0000313" key="5">
    <source>
        <dbReference type="EMBL" id="TIH37428.1"/>
    </source>
</evidence>
<protein>
    <submittedName>
        <fullName evidence="5">Aldolase</fullName>
    </submittedName>
</protein>
<dbReference type="GO" id="GO:0005737">
    <property type="term" value="C:cytoplasm"/>
    <property type="evidence" value="ECO:0007669"/>
    <property type="project" value="TreeGrafter"/>
</dbReference>
<dbReference type="PANTHER" id="PTHR30502">
    <property type="entry name" value="2-KETO-3-DEOXY-L-RHAMNONATE ALDOLASE"/>
    <property type="match status" value="1"/>
</dbReference>
<comment type="caution">
    <text evidence="5">The sequence shown here is derived from an EMBL/GenBank/DDBJ whole genome shotgun (WGS) entry which is preliminary data.</text>
</comment>
<dbReference type="InterPro" id="IPR050251">
    <property type="entry name" value="HpcH-HpaI_aldolase"/>
</dbReference>
<dbReference type="InterPro" id="IPR015813">
    <property type="entry name" value="Pyrv/PenolPyrv_kinase-like_dom"/>
</dbReference>
<feature type="domain" description="HpcH/HpaI aldolase/citrate lyase" evidence="4">
    <location>
        <begin position="24"/>
        <end position="237"/>
    </location>
</feature>
<reference evidence="5 6" key="1">
    <citation type="journal article" date="2019" name="Microorganisms">
        <title>Systematic Affiliation and Genome Analysis of Subtercola vilae DB165(T) with Particular Emphasis on Cold Adaptation of an Isolate from a High-Altitude Cold Volcano Lake.</title>
        <authorList>
            <person name="Villalobos A.S."/>
            <person name="Wiese J."/>
            <person name="Imhoff J.F."/>
            <person name="Dorador C."/>
            <person name="Keller A."/>
            <person name="Hentschel U."/>
        </authorList>
    </citation>
    <scope>NUCLEOTIDE SEQUENCE [LARGE SCALE GENOMIC DNA]</scope>
    <source>
        <strain evidence="5 6">DB165</strain>
    </source>
</reference>
<evidence type="ECO:0000256" key="1">
    <source>
        <dbReference type="ARBA" id="ARBA00005568"/>
    </source>
</evidence>
<dbReference type="PANTHER" id="PTHR30502:SF0">
    <property type="entry name" value="PHOSPHOENOLPYRUVATE CARBOXYLASE FAMILY PROTEIN"/>
    <property type="match status" value="1"/>
</dbReference>
<dbReference type="Pfam" id="PF03328">
    <property type="entry name" value="HpcH_HpaI"/>
    <property type="match status" value="1"/>
</dbReference>
<accession>A0A4T2C5B9</accession>
<evidence type="ECO:0000256" key="2">
    <source>
        <dbReference type="ARBA" id="ARBA00022723"/>
    </source>
</evidence>
<evidence type="ECO:0000313" key="6">
    <source>
        <dbReference type="Proteomes" id="UP000306192"/>
    </source>
</evidence>
<dbReference type="InterPro" id="IPR005000">
    <property type="entry name" value="Aldolase/citrate-lyase_domain"/>
</dbReference>
<dbReference type="EMBL" id="QYRT01000012">
    <property type="protein sequence ID" value="TIH37428.1"/>
    <property type="molecule type" value="Genomic_DNA"/>
</dbReference>
<dbReference type="GO" id="GO:0046872">
    <property type="term" value="F:metal ion binding"/>
    <property type="evidence" value="ECO:0007669"/>
    <property type="project" value="UniProtKB-KW"/>
</dbReference>
<keyword evidence="3" id="KW-0456">Lyase</keyword>
<dbReference type="Gene3D" id="3.20.20.60">
    <property type="entry name" value="Phosphoenolpyruvate-binding domains"/>
    <property type="match status" value="1"/>
</dbReference>
<keyword evidence="6" id="KW-1185">Reference proteome</keyword>
<dbReference type="RefSeq" id="WP_136641854.1">
    <property type="nucleotide sequence ID" value="NZ_QYRT01000012.1"/>
</dbReference>
<dbReference type="AlphaFoldDB" id="A0A4T2C5B9"/>
<dbReference type="InterPro" id="IPR040442">
    <property type="entry name" value="Pyrv_kinase-like_dom_sf"/>
</dbReference>
<organism evidence="5 6">
    <name type="scientific">Subtercola vilae</name>
    <dbReference type="NCBI Taxonomy" id="2056433"/>
    <lineage>
        <taxon>Bacteria</taxon>
        <taxon>Bacillati</taxon>
        <taxon>Actinomycetota</taxon>
        <taxon>Actinomycetes</taxon>
        <taxon>Micrococcales</taxon>
        <taxon>Microbacteriaceae</taxon>
        <taxon>Subtercola</taxon>
    </lineage>
</organism>
<sequence>MSTNHLLEVLAAGETAVGLSCMLGSAQIAEEFALAGFDYVYLDQQHGTTSADTLLEMLRAVARSETTPLVRVAKNDVALIGQALDAGAEGVIVPMIEDAAAAAGAAAACRYHPLGQRSWGPLRAVYGLGSDPATVNAQVICLVMIESAKGLANVDEILATPGVDGVYIGPADLAVSLGGLPVGVEQSGDQTQLAAIAAIQDACARAGKVAAITGNAARRSADGFRMVTVASDITMIRSALATARTSTPQSYGVIIRNPSEKRATDSAETNTTKVLVK</sequence>
<comment type="similarity">
    <text evidence="1">Belongs to the HpcH/HpaI aldolase family.</text>
</comment>
<evidence type="ECO:0000259" key="4">
    <source>
        <dbReference type="Pfam" id="PF03328"/>
    </source>
</evidence>
<dbReference type="Proteomes" id="UP000306192">
    <property type="component" value="Unassembled WGS sequence"/>
</dbReference>
<name>A0A4T2C5B9_9MICO</name>
<gene>
    <name evidence="5" type="ORF">D4765_08475</name>
</gene>
<dbReference type="OrthoDB" id="3353438at2"/>
<proteinExistence type="inferred from homology"/>
<dbReference type="GO" id="GO:0016832">
    <property type="term" value="F:aldehyde-lyase activity"/>
    <property type="evidence" value="ECO:0007669"/>
    <property type="project" value="TreeGrafter"/>
</dbReference>